<name>A0A5A7PBV7_STRAF</name>
<evidence type="ECO:0000313" key="1">
    <source>
        <dbReference type="EMBL" id="GER30160.1"/>
    </source>
</evidence>
<dbReference type="EMBL" id="BKCP01004317">
    <property type="protein sequence ID" value="GER30160.1"/>
    <property type="molecule type" value="Genomic_DNA"/>
</dbReference>
<keyword evidence="2" id="KW-1185">Reference proteome</keyword>
<dbReference type="Proteomes" id="UP000325081">
    <property type="component" value="Unassembled WGS sequence"/>
</dbReference>
<comment type="caution">
    <text evidence="1">The sequence shown here is derived from an EMBL/GenBank/DDBJ whole genome shotgun (WGS) entry which is preliminary data.</text>
</comment>
<gene>
    <name evidence="1" type="ORF">STAS_06087</name>
</gene>
<reference evidence="2" key="1">
    <citation type="journal article" date="2019" name="Curr. Biol.">
        <title>Genome Sequence of Striga asiatica Provides Insight into the Evolution of Plant Parasitism.</title>
        <authorList>
            <person name="Yoshida S."/>
            <person name="Kim S."/>
            <person name="Wafula E.K."/>
            <person name="Tanskanen J."/>
            <person name="Kim Y.M."/>
            <person name="Honaas L."/>
            <person name="Yang Z."/>
            <person name="Spallek T."/>
            <person name="Conn C.E."/>
            <person name="Ichihashi Y."/>
            <person name="Cheong K."/>
            <person name="Cui S."/>
            <person name="Der J.P."/>
            <person name="Gundlach H."/>
            <person name="Jiao Y."/>
            <person name="Hori C."/>
            <person name="Ishida J.K."/>
            <person name="Kasahara H."/>
            <person name="Kiba T."/>
            <person name="Kim M.S."/>
            <person name="Koo N."/>
            <person name="Laohavisit A."/>
            <person name="Lee Y.H."/>
            <person name="Lumba S."/>
            <person name="McCourt P."/>
            <person name="Mortimer J.C."/>
            <person name="Mutuku J.M."/>
            <person name="Nomura T."/>
            <person name="Sasaki-Sekimoto Y."/>
            <person name="Seto Y."/>
            <person name="Wang Y."/>
            <person name="Wakatake T."/>
            <person name="Sakakibara H."/>
            <person name="Demura T."/>
            <person name="Yamaguchi S."/>
            <person name="Yoneyama K."/>
            <person name="Manabe R.I."/>
            <person name="Nelson D.C."/>
            <person name="Schulman A.H."/>
            <person name="Timko M.P."/>
            <person name="dePamphilis C.W."/>
            <person name="Choi D."/>
            <person name="Shirasu K."/>
        </authorList>
    </citation>
    <scope>NUCLEOTIDE SEQUENCE [LARGE SCALE GENOMIC DNA]</scope>
    <source>
        <strain evidence="2">cv. UVA1</strain>
    </source>
</reference>
<sequence length="102" mass="12090">MERQLSTRYTRTIINDFQEQSNVLLEYINKLVEKNDVWIEVEGLNLSDDTNCFHELSFRVGYAIQVVLKIIYLVSSDTRGRTTNFFSNNRFSNHPWARIVRT</sequence>
<dbReference type="AlphaFoldDB" id="A0A5A7PBV7"/>
<accession>A0A5A7PBV7</accession>
<evidence type="ECO:0000313" key="2">
    <source>
        <dbReference type="Proteomes" id="UP000325081"/>
    </source>
</evidence>
<proteinExistence type="predicted"/>
<organism evidence="1 2">
    <name type="scientific">Striga asiatica</name>
    <name type="common">Asiatic witchweed</name>
    <name type="synonym">Buchnera asiatica</name>
    <dbReference type="NCBI Taxonomy" id="4170"/>
    <lineage>
        <taxon>Eukaryota</taxon>
        <taxon>Viridiplantae</taxon>
        <taxon>Streptophyta</taxon>
        <taxon>Embryophyta</taxon>
        <taxon>Tracheophyta</taxon>
        <taxon>Spermatophyta</taxon>
        <taxon>Magnoliopsida</taxon>
        <taxon>eudicotyledons</taxon>
        <taxon>Gunneridae</taxon>
        <taxon>Pentapetalae</taxon>
        <taxon>asterids</taxon>
        <taxon>lamiids</taxon>
        <taxon>Lamiales</taxon>
        <taxon>Orobanchaceae</taxon>
        <taxon>Buchnereae</taxon>
        <taxon>Striga</taxon>
    </lineage>
</organism>
<protein>
    <submittedName>
        <fullName evidence="1">Glycine betaine/L-proline ABC transporter</fullName>
    </submittedName>
</protein>